<dbReference type="RefSeq" id="WP_018324290.1">
    <property type="nucleotide sequence ID" value="NZ_JACHBK010000001.1"/>
</dbReference>
<keyword evidence="2" id="KW-0472">Membrane</keyword>
<name>A0A7W8U6Z1_9HYPH</name>
<feature type="transmembrane region" description="Helical" evidence="2">
    <location>
        <begin position="67"/>
        <end position="93"/>
    </location>
</feature>
<dbReference type="EMBL" id="JACHBK010000001">
    <property type="protein sequence ID" value="MBB5533986.1"/>
    <property type="molecule type" value="Genomic_DNA"/>
</dbReference>
<organism evidence="3 4">
    <name type="scientific">Rhizobium giardinii</name>
    <dbReference type="NCBI Taxonomy" id="56731"/>
    <lineage>
        <taxon>Bacteria</taxon>
        <taxon>Pseudomonadati</taxon>
        <taxon>Pseudomonadota</taxon>
        <taxon>Alphaproteobacteria</taxon>
        <taxon>Hyphomicrobiales</taxon>
        <taxon>Rhizobiaceae</taxon>
        <taxon>Rhizobium/Agrobacterium group</taxon>
        <taxon>Rhizobium</taxon>
    </lineage>
</organism>
<keyword evidence="4" id="KW-1185">Reference proteome</keyword>
<keyword evidence="2" id="KW-0812">Transmembrane</keyword>
<dbReference type="AlphaFoldDB" id="A0A7W8U6Z1"/>
<comment type="caution">
    <text evidence="3">The sequence shown here is derived from an EMBL/GenBank/DDBJ whole genome shotgun (WGS) entry which is preliminary data.</text>
</comment>
<gene>
    <name evidence="3" type="ORF">GGD55_000647</name>
</gene>
<evidence type="ECO:0000313" key="4">
    <source>
        <dbReference type="Proteomes" id="UP000585507"/>
    </source>
</evidence>
<evidence type="ECO:0000256" key="2">
    <source>
        <dbReference type="SAM" id="Phobius"/>
    </source>
</evidence>
<feature type="region of interest" description="Disordered" evidence="1">
    <location>
        <begin position="1"/>
        <end position="20"/>
    </location>
</feature>
<sequence length="99" mass="10564">MTETPARKNGPGLNADGDATDAEINRKLTEHLRANAIRITADADVTKPVRQSAGSGRRPVGISARAFGMAIAQIFGLVVLVVLMALASIHAYFYEKEAQ</sequence>
<evidence type="ECO:0000313" key="3">
    <source>
        <dbReference type="EMBL" id="MBB5533986.1"/>
    </source>
</evidence>
<reference evidence="3 4" key="1">
    <citation type="submission" date="2020-08" db="EMBL/GenBank/DDBJ databases">
        <title>Genomic Encyclopedia of Type Strains, Phase IV (KMG-V): Genome sequencing to study the core and pangenomes of soil and plant-associated prokaryotes.</title>
        <authorList>
            <person name="Whitman W."/>
        </authorList>
    </citation>
    <scope>NUCLEOTIDE SEQUENCE [LARGE SCALE GENOMIC DNA]</scope>
    <source>
        <strain evidence="3 4">SEMIA 4084</strain>
    </source>
</reference>
<evidence type="ECO:0000256" key="1">
    <source>
        <dbReference type="SAM" id="MobiDB-lite"/>
    </source>
</evidence>
<protein>
    <submittedName>
        <fullName evidence="3">Uncharacterized protein</fullName>
    </submittedName>
</protein>
<dbReference type="Proteomes" id="UP000585507">
    <property type="component" value="Unassembled WGS sequence"/>
</dbReference>
<keyword evidence="2" id="KW-1133">Transmembrane helix</keyword>
<proteinExistence type="predicted"/>
<accession>A0A7W8U6Z1</accession>